<comment type="caution">
    <text evidence="7">The sequence shown here is derived from an EMBL/GenBank/DDBJ whole genome shotgun (WGS) entry which is preliminary data.</text>
</comment>
<evidence type="ECO:0000313" key="8">
    <source>
        <dbReference type="Proteomes" id="UP000199135"/>
    </source>
</evidence>
<evidence type="ECO:0000256" key="3">
    <source>
        <dbReference type="ARBA" id="ARBA00022597"/>
    </source>
</evidence>
<dbReference type="InterPro" id="IPR004715">
    <property type="entry name" value="PTS_IIA_fruc"/>
</dbReference>
<evidence type="ECO:0000256" key="1">
    <source>
        <dbReference type="ARBA" id="ARBA00022448"/>
    </source>
</evidence>
<keyword evidence="2" id="KW-0597">Phosphoprotein</keyword>
<evidence type="ECO:0000313" key="7">
    <source>
        <dbReference type="EMBL" id="SEH37588.1"/>
    </source>
</evidence>
<dbReference type="InterPro" id="IPR002178">
    <property type="entry name" value="PTS_EIIA_type-2_dom"/>
</dbReference>
<evidence type="ECO:0000256" key="5">
    <source>
        <dbReference type="ARBA" id="ARBA00022683"/>
    </source>
</evidence>
<dbReference type="RefSeq" id="WP_078686402.1">
    <property type="nucleotide sequence ID" value="NZ_FNWT01000001.1"/>
</dbReference>
<keyword evidence="3" id="KW-0762">Sugar transport</keyword>
<dbReference type="EMBL" id="FNWT01000001">
    <property type="protein sequence ID" value="SEH37588.1"/>
    <property type="molecule type" value="Genomic_DNA"/>
</dbReference>
<keyword evidence="4" id="KW-0808">Transferase</keyword>
<dbReference type="InterPro" id="IPR016152">
    <property type="entry name" value="PTrfase/Anion_transptr"/>
</dbReference>
<dbReference type="NCBIfam" id="TIGR00848">
    <property type="entry name" value="fruA"/>
    <property type="match status" value="1"/>
</dbReference>
<evidence type="ECO:0000256" key="2">
    <source>
        <dbReference type="ARBA" id="ARBA00022553"/>
    </source>
</evidence>
<proteinExistence type="predicted"/>
<keyword evidence="5" id="KW-0598">Phosphotransferase system</keyword>
<accession>A0A1H6HTP6</accession>
<sequence>MESFVRKEHVSLENPAATTAEALAFLAHRAVELGVAQDEDAVLKAFQAREALGTTGMTEGFSIPHAKSDAIQDAAVLVTKYAEPIADWESLDGKPIKASIALLVPDGEAGTTHIKLLSKVAVLLMKEDFRTKVLTSTSPEEIASLVCAGIED</sequence>
<dbReference type="PANTHER" id="PTHR47738:SF1">
    <property type="entry name" value="NITROGEN REGULATORY PROTEIN"/>
    <property type="match status" value="1"/>
</dbReference>
<reference evidence="7 8" key="1">
    <citation type="submission" date="2016-10" db="EMBL/GenBank/DDBJ databases">
        <authorList>
            <person name="Varghese N."/>
            <person name="Submissions S."/>
        </authorList>
    </citation>
    <scope>NUCLEOTIDE SEQUENCE [LARGE SCALE GENOMIC DNA]</scope>
    <source>
        <strain evidence="7 8">WCP15</strain>
    </source>
</reference>
<dbReference type="PROSITE" id="PS51094">
    <property type="entry name" value="PTS_EIIA_TYPE_2"/>
    <property type="match status" value="1"/>
</dbReference>
<feature type="domain" description="PTS EIIA type-2" evidence="6">
    <location>
        <begin position="3"/>
        <end position="149"/>
    </location>
</feature>
<organism evidence="7 8">
    <name type="scientific">Parafannyhessea umbonata</name>
    <dbReference type="NCBI Taxonomy" id="604330"/>
    <lineage>
        <taxon>Bacteria</taxon>
        <taxon>Bacillati</taxon>
        <taxon>Actinomycetota</taxon>
        <taxon>Coriobacteriia</taxon>
        <taxon>Coriobacteriales</taxon>
        <taxon>Atopobiaceae</taxon>
        <taxon>Parafannyhessea</taxon>
    </lineage>
</organism>
<dbReference type="Gene3D" id="3.40.930.10">
    <property type="entry name" value="Mannitol-specific EII, Chain A"/>
    <property type="match status" value="1"/>
</dbReference>
<dbReference type="Proteomes" id="UP000199135">
    <property type="component" value="Unassembled WGS sequence"/>
</dbReference>
<protein>
    <submittedName>
        <fullName evidence="7">PTS system, fructose-specific IIA component</fullName>
    </submittedName>
</protein>
<dbReference type="SUPFAM" id="SSF55804">
    <property type="entry name" value="Phoshotransferase/anion transport protein"/>
    <property type="match status" value="1"/>
</dbReference>
<dbReference type="InterPro" id="IPR051541">
    <property type="entry name" value="PTS_SugarTrans_NitroReg"/>
</dbReference>
<evidence type="ECO:0000259" key="6">
    <source>
        <dbReference type="PROSITE" id="PS51094"/>
    </source>
</evidence>
<dbReference type="CDD" id="cd00211">
    <property type="entry name" value="PTS_IIA_fru"/>
    <property type="match status" value="1"/>
</dbReference>
<keyword evidence="1" id="KW-0813">Transport</keyword>
<gene>
    <name evidence="7" type="ORF">SAMN05216447_101171</name>
</gene>
<evidence type="ECO:0000256" key="4">
    <source>
        <dbReference type="ARBA" id="ARBA00022679"/>
    </source>
</evidence>
<dbReference type="PANTHER" id="PTHR47738">
    <property type="entry name" value="PTS SYSTEM FRUCTOSE-LIKE EIIA COMPONENT-RELATED"/>
    <property type="match status" value="1"/>
</dbReference>
<keyword evidence="8" id="KW-1185">Reference proteome</keyword>
<name>A0A1H6HTP6_9ACTN</name>
<dbReference type="Pfam" id="PF00359">
    <property type="entry name" value="PTS_EIIA_2"/>
    <property type="match status" value="1"/>
</dbReference>